<feature type="compositionally biased region" description="Polar residues" evidence="4">
    <location>
        <begin position="8"/>
        <end position="33"/>
    </location>
</feature>
<accession>A0A3R9FCW8</accession>
<evidence type="ECO:0000256" key="2">
    <source>
        <dbReference type="ARBA" id="ARBA00011322"/>
    </source>
</evidence>
<comment type="similarity">
    <text evidence="1">Belongs to the SMC family. SbcC subfamily.</text>
</comment>
<dbReference type="GO" id="GO:0016887">
    <property type="term" value="F:ATP hydrolysis activity"/>
    <property type="evidence" value="ECO:0007669"/>
    <property type="project" value="InterPro"/>
</dbReference>
<reference evidence="5 6" key="1">
    <citation type="submission" date="2018-12" db="EMBL/GenBank/DDBJ databases">
        <title>Amycolatopsis eburnea sp. nov. actinomycete associate with arbuscular mycorrhiza fungal spore.</title>
        <authorList>
            <person name="Lumyong S."/>
            <person name="Chaiya L."/>
        </authorList>
    </citation>
    <scope>NUCLEOTIDE SEQUENCE [LARGE SCALE GENOMIC DNA]</scope>
    <source>
        <strain evidence="5 6">GLM-1</strain>
    </source>
</reference>
<name>A0A3R9FCW8_9PSEU</name>
<protein>
    <recommendedName>
        <fullName evidence="3">Nuclease SbcCD subunit C</fullName>
    </recommendedName>
</protein>
<keyword evidence="6" id="KW-1185">Reference proteome</keyword>
<dbReference type="EMBL" id="RSEC01000032">
    <property type="protein sequence ID" value="RSD22178.1"/>
    <property type="molecule type" value="Genomic_DNA"/>
</dbReference>
<evidence type="ECO:0000313" key="5">
    <source>
        <dbReference type="EMBL" id="RSD22178.1"/>
    </source>
</evidence>
<proteinExistence type="inferred from homology"/>
<dbReference type="Proteomes" id="UP000267081">
    <property type="component" value="Unassembled WGS sequence"/>
</dbReference>
<dbReference type="PANTHER" id="PTHR32114:SF2">
    <property type="entry name" value="ABC TRANSPORTER ABCH.3"/>
    <property type="match status" value="1"/>
</dbReference>
<dbReference type="GO" id="GO:0006302">
    <property type="term" value="P:double-strand break repair"/>
    <property type="evidence" value="ECO:0007669"/>
    <property type="project" value="InterPro"/>
</dbReference>
<organism evidence="5 6">
    <name type="scientific">Amycolatopsis eburnea</name>
    <dbReference type="NCBI Taxonomy" id="2267691"/>
    <lineage>
        <taxon>Bacteria</taxon>
        <taxon>Bacillati</taxon>
        <taxon>Actinomycetota</taxon>
        <taxon>Actinomycetes</taxon>
        <taxon>Pseudonocardiales</taxon>
        <taxon>Pseudonocardiaceae</taxon>
        <taxon>Amycolatopsis</taxon>
    </lineage>
</organism>
<evidence type="ECO:0000256" key="4">
    <source>
        <dbReference type="SAM" id="MobiDB-lite"/>
    </source>
</evidence>
<dbReference type="PANTHER" id="PTHR32114">
    <property type="entry name" value="ABC TRANSPORTER ABCH.3"/>
    <property type="match status" value="1"/>
</dbReference>
<dbReference type="Gene3D" id="3.40.50.300">
    <property type="entry name" value="P-loop containing nucleotide triphosphate hydrolases"/>
    <property type="match status" value="2"/>
</dbReference>
<feature type="region of interest" description="Disordered" evidence="4">
    <location>
        <begin position="1"/>
        <end position="33"/>
    </location>
</feature>
<dbReference type="CDD" id="cd00267">
    <property type="entry name" value="ABC_ATPase"/>
    <property type="match status" value="1"/>
</dbReference>
<gene>
    <name evidence="5" type="ORF">EIY87_10280</name>
</gene>
<evidence type="ECO:0000313" key="6">
    <source>
        <dbReference type="Proteomes" id="UP000267081"/>
    </source>
</evidence>
<evidence type="ECO:0000256" key="1">
    <source>
        <dbReference type="ARBA" id="ARBA00006930"/>
    </source>
</evidence>
<comment type="caution">
    <text evidence="5">The sequence shown here is derived from an EMBL/GenBank/DDBJ whole genome shotgun (WGS) entry which is preliminary data.</text>
</comment>
<dbReference type="InterPro" id="IPR027417">
    <property type="entry name" value="P-loop_NTPase"/>
</dbReference>
<dbReference type="AlphaFoldDB" id="A0A3R9FCW8"/>
<sequence length="910" mass="98637">MRGASGNPRRTGSSGTLSQTRQSPSAASPSSVLRTPDLSAAAISCCALRDSPSGRVLVPTSNGGISLSDTKIAFGTTLGRATTIAEIETLLLPDQPADAADQVLAEALRHCRQGTETSEDELLDALLAGPWELRSVETSGFRGAANGTGAPGAEAHPFRLSLPRSARVVVIQGANGTGKSTLADAVEVALRGSTEGSTAFISSALEQPQSRHTGTPGSDIVLSLENDHGDRLRIAWRSDGSSENAEVTWRPADHVGEEVTARPGDRWASAVSTQHAVVGYDHWTHRLRIGHLSEFVRDRLGLGDSWLTLWHLLHTRHLKSAQALDCWLQARETAATALETLDEQLALQYPYARVPQAVQLPAGPAEDVGTWFEENFPTAERTGVDEPHVDPYLESDVLEARRDAAAGLTAYHHAKREQTAESVTGEGLRALMDLVEHSPSHPGGNCPACGVTGSDWREYARLTLQSARRVREEFNLAQARVSELRDILVDRLLPLLRHAERVIPAISAAAKLRALVDPLVPLHPRSDDDPAWRALKTLVEDDRFAERLRTVLSELQSRTLLDDQWRAARRRRCEPFLAVDRTHGESAASVDATSQALVRLRAVYDRLHEQRRQVLADGTAVPLQELLGDIGIRRLVLNVEGSDNEGLDDAIGLELAVKEHVIRPGALSAGQYNALVLALLLGANVQTPLRFLVLDDPVHAMDDFRADKFAELIAARAASGTQVVLLTHDQQLVDVLRHHVASLHLIKLSKDPNGNIVQLDATHPWQSLVTDARKVLSANTDSAGRYTVLSAETAAVLVLSFCRQAVDAVVREFVVESSRNGIMSKTAVAALDRAFTTRNGLQLVERLLHRGHPAKVLTSRLLRERDLLNDLNAGSHGDPAAATTTTPQGLLARVDTTEQFCLELIGTLEG</sequence>
<dbReference type="SUPFAM" id="SSF52540">
    <property type="entry name" value="P-loop containing nucleoside triphosphate hydrolases"/>
    <property type="match status" value="1"/>
</dbReference>
<evidence type="ECO:0000256" key="3">
    <source>
        <dbReference type="ARBA" id="ARBA00013368"/>
    </source>
</evidence>
<comment type="subunit">
    <text evidence="2">Heterodimer of SbcC and SbcD.</text>
</comment>